<evidence type="ECO:0000256" key="1">
    <source>
        <dbReference type="SAM" id="MobiDB-lite"/>
    </source>
</evidence>
<protein>
    <submittedName>
        <fullName evidence="2">Uncharacterized protein</fullName>
    </submittedName>
</protein>
<feature type="compositionally biased region" description="Basic and acidic residues" evidence="1">
    <location>
        <begin position="207"/>
        <end position="231"/>
    </location>
</feature>
<name>A0A7Y0M165_CELFI</name>
<dbReference type="Proteomes" id="UP000562124">
    <property type="component" value="Unassembled WGS sequence"/>
</dbReference>
<evidence type="ECO:0000313" key="2">
    <source>
        <dbReference type="EMBL" id="NMR21163.1"/>
    </source>
</evidence>
<gene>
    <name evidence="2" type="ORF">HIR71_13220</name>
</gene>
<accession>A0A7Y0M165</accession>
<sequence length="336" mass="35105">MGLQEIAAELYALTPAEFTAARNRSAKDARQAGDKELAARVAALPKPSTAAWAVNQLVRGRGAAVAQLLTVGGELREAQQSMSGADLRELNRRQHQLLVAVRREAETLAAEQGRPLTETIAQRVQATLHAAMADPDAADAVRTGLLVADLESTGLAPVELEGAVAVPDAAPVVDPTARAQSGRSQAGGAEAGRAGAGPAKAGPATTERQKAADERAERERREQAERERREAAAAAVESKAAELAAARDAAEGALTEVTARRDAIEAEIAELEARLAELKVEARQAVRLETKARSTRDSTTRRAASAAQEAATLRARVRVSPGSAAPGAGAASRRRR</sequence>
<keyword evidence="3" id="KW-1185">Reference proteome</keyword>
<feature type="compositionally biased region" description="Low complexity" evidence="1">
    <location>
        <begin position="301"/>
        <end position="336"/>
    </location>
</feature>
<dbReference type="RefSeq" id="WP_169325535.1">
    <property type="nucleotide sequence ID" value="NZ_JABCJJ010000025.1"/>
</dbReference>
<feature type="region of interest" description="Disordered" evidence="1">
    <location>
        <begin position="175"/>
        <end position="239"/>
    </location>
</feature>
<reference evidence="2 3" key="1">
    <citation type="submission" date="2020-04" db="EMBL/GenBank/DDBJ databases">
        <title>Sequencing and Assembly of C. fimi.</title>
        <authorList>
            <person name="Ramsey A.R."/>
        </authorList>
    </citation>
    <scope>NUCLEOTIDE SEQUENCE [LARGE SCALE GENOMIC DNA]</scope>
    <source>
        <strain evidence="2 3">SB</strain>
    </source>
</reference>
<feature type="region of interest" description="Disordered" evidence="1">
    <location>
        <begin position="291"/>
        <end position="336"/>
    </location>
</feature>
<evidence type="ECO:0000313" key="3">
    <source>
        <dbReference type="Proteomes" id="UP000562124"/>
    </source>
</evidence>
<comment type="caution">
    <text evidence="2">The sequence shown here is derived from an EMBL/GenBank/DDBJ whole genome shotgun (WGS) entry which is preliminary data.</text>
</comment>
<feature type="compositionally biased region" description="Basic and acidic residues" evidence="1">
    <location>
        <begin position="291"/>
        <end position="300"/>
    </location>
</feature>
<dbReference type="EMBL" id="JABCJJ010000025">
    <property type="protein sequence ID" value="NMR21163.1"/>
    <property type="molecule type" value="Genomic_DNA"/>
</dbReference>
<organism evidence="2 3">
    <name type="scientific">Cellulomonas fimi</name>
    <dbReference type="NCBI Taxonomy" id="1708"/>
    <lineage>
        <taxon>Bacteria</taxon>
        <taxon>Bacillati</taxon>
        <taxon>Actinomycetota</taxon>
        <taxon>Actinomycetes</taxon>
        <taxon>Micrococcales</taxon>
        <taxon>Cellulomonadaceae</taxon>
        <taxon>Cellulomonas</taxon>
    </lineage>
</organism>
<proteinExistence type="predicted"/>
<dbReference type="AlphaFoldDB" id="A0A7Y0M165"/>
<feature type="compositionally biased region" description="Low complexity" evidence="1">
    <location>
        <begin position="175"/>
        <end position="204"/>
    </location>
</feature>